<organism evidence="10 11">
    <name type="scientific">Extibacter muris</name>
    <dbReference type="NCBI Taxonomy" id="1796622"/>
    <lineage>
        <taxon>Bacteria</taxon>
        <taxon>Bacillati</taxon>
        <taxon>Bacillota</taxon>
        <taxon>Clostridia</taxon>
        <taxon>Lachnospirales</taxon>
        <taxon>Lachnospiraceae</taxon>
        <taxon>Extibacter</taxon>
    </lineage>
</organism>
<protein>
    <recommendedName>
        <fullName evidence="7">Rhamnulokinase</fullName>
        <ecNumber evidence="7">2.7.1.5</ecNumber>
    </recommendedName>
</protein>
<dbReference type="SUPFAM" id="SSF53067">
    <property type="entry name" value="Actin-like ATPase domain"/>
    <property type="match status" value="2"/>
</dbReference>
<feature type="domain" description="Carbohydrate kinase FGGY C-terminal" evidence="9">
    <location>
        <begin position="255"/>
        <end position="442"/>
    </location>
</feature>
<reference evidence="10 11" key="1">
    <citation type="journal article" date="2016" name="Nat. Microbiol.">
        <title>The Mouse Intestinal Bacterial Collection (miBC) provides host-specific insight into cultured diversity and functional potential of the gut microbiota.</title>
        <authorList>
            <person name="Lagkouvardos I."/>
            <person name="Pukall R."/>
            <person name="Abt B."/>
            <person name="Foesel B.U."/>
            <person name="Meier-Kolthoff J.P."/>
            <person name="Kumar N."/>
            <person name="Bresciani A."/>
            <person name="Martinez I."/>
            <person name="Just S."/>
            <person name="Ziegler C."/>
            <person name="Brugiroux S."/>
            <person name="Garzetti D."/>
            <person name="Wenning M."/>
            <person name="Bui T.P."/>
            <person name="Wang J."/>
            <person name="Hugenholtz F."/>
            <person name="Plugge C.M."/>
            <person name="Peterson D.A."/>
            <person name="Hornef M.W."/>
            <person name="Baines J.F."/>
            <person name="Smidt H."/>
            <person name="Walter J."/>
            <person name="Kristiansen K."/>
            <person name="Nielsen H.B."/>
            <person name="Haller D."/>
            <person name="Overmann J."/>
            <person name="Stecher B."/>
            <person name="Clavel T."/>
        </authorList>
    </citation>
    <scope>NUCLEOTIDE SEQUENCE [LARGE SCALE GENOMIC DNA]</scope>
    <source>
        <strain evidence="10 11">DSM 28560</strain>
    </source>
</reference>
<dbReference type="GO" id="GO:0008993">
    <property type="term" value="F:rhamnulokinase activity"/>
    <property type="evidence" value="ECO:0007669"/>
    <property type="project" value="UniProtKB-UniRule"/>
</dbReference>
<dbReference type="GO" id="GO:0005524">
    <property type="term" value="F:ATP binding"/>
    <property type="evidence" value="ECO:0007669"/>
    <property type="project" value="UniProtKB-KW"/>
</dbReference>
<dbReference type="CDD" id="cd07771">
    <property type="entry name" value="ASKHA_NBD_FGGY_RhaB-like"/>
    <property type="match status" value="1"/>
</dbReference>
<evidence type="ECO:0000256" key="4">
    <source>
        <dbReference type="ARBA" id="ARBA00022777"/>
    </source>
</evidence>
<evidence type="ECO:0000256" key="2">
    <source>
        <dbReference type="ARBA" id="ARBA00022679"/>
    </source>
</evidence>
<evidence type="ECO:0000256" key="7">
    <source>
        <dbReference type="NCBIfam" id="TIGR02627"/>
    </source>
</evidence>
<dbReference type="Pfam" id="PF02782">
    <property type="entry name" value="FGGY_C"/>
    <property type="match status" value="1"/>
</dbReference>
<evidence type="ECO:0000259" key="8">
    <source>
        <dbReference type="Pfam" id="PF00370"/>
    </source>
</evidence>
<evidence type="ECO:0000313" key="10">
    <source>
        <dbReference type="EMBL" id="TDA20377.1"/>
    </source>
</evidence>
<proteinExistence type="inferred from homology"/>
<name>A0A4R4FA26_9FIRM</name>
<dbReference type="NCBIfam" id="TIGR02627">
    <property type="entry name" value="rhamnulo_kin"/>
    <property type="match status" value="1"/>
</dbReference>
<dbReference type="InterPro" id="IPR043129">
    <property type="entry name" value="ATPase_NBD"/>
</dbReference>
<evidence type="ECO:0000256" key="6">
    <source>
        <dbReference type="ARBA" id="ARBA00023308"/>
    </source>
</evidence>
<feature type="domain" description="Carbohydrate kinase FGGY N-terminal" evidence="8">
    <location>
        <begin position="4"/>
        <end position="244"/>
    </location>
</feature>
<dbReference type="EMBL" id="SMMX01000022">
    <property type="protein sequence ID" value="TDA20377.1"/>
    <property type="molecule type" value="Genomic_DNA"/>
</dbReference>
<evidence type="ECO:0000256" key="3">
    <source>
        <dbReference type="ARBA" id="ARBA00022741"/>
    </source>
</evidence>
<gene>
    <name evidence="10" type="primary">rhaB</name>
    <name evidence="10" type="ORF">E1963_17165</name>
</gene>
<dbReference type="Gene3D" id="3.30.420.40">
    <property type="match status" value="2"/>
</dbReference>
<evidence type="ECO:0000259" key="9">
    <source>
        <dbReference type="Pfam" id="PF02782"/>
    </source>
</evidence>
<keyword evidence="11" id="KW-1185">Reference proteome</keyword>
<keyword evidence="4 10" id="KW-0418">Kinase</keyword>
<dbReference type="GO" id="GO:0019301">
    <property type="term" value="P:rhamnose catabolic process"/>
    <property type="evidence" value="ECO:0007669"/>
    <property type="project" value="UniProtKB-UniRule"/>
</dbReference>
<dbReference type="Proteomes" id="UP000295710">
    <property type="component" value="Unassembled WGS sequence"/>
</dbReference>
<accession>A0A4R4FA26</accession>
<dbReference type="InterPro" id="IPR050406">
    <property type="entry name" value="FGGY_Carb_Kinase"/>
</dbReference>
<evidence type="ECO:0000256" key="1">
    <source>
        <dbReference type="ARBA" id="ARBA00009156"/>
    </source>
</evidence>
<dbReference type="Pfam" id="PF00370">
    <property type="entry name" value="FGGY_N"/>
    <property type="match status" value="1"/>
</dbReference>
<dbReference type="PANTHER" id="PTHR43095">
    <property type="entry name" value="SUGAR KINASE"/>
    <property type="match status" value="1"/>
</dbReference>
<keyword evidence="3" id="KW-0547">Nucleotide-binding</keyword>
<dbReference type="InterPro" id="IPR018485">
    <property type="entry name" value="FGGY_C"/>
</dbReference>
<dbReference type="EC" id="2.7.1.5" evidence="7"/>
<dbReference type="InterPro" id="IPR018484">
    <property type="entry name" value="FGGY_N"/>
</dbReference>
<comment type="caution">
    <text evidence="10">The sequence shown here is derived from an EMBL/GenBank/DDBJ whole genome shotgun (WGS) entry which is preliminary data.</text>
</comment>
<dbReference type="RefSeq" id="WP_132280664.1">
    <property type="nucleotide sequence ID" value="NZ_JAOBST010000032.1"/>
</dbReference>
<dbReference type="InterPro" id="IPR013449">
    <property type="entry name" value="Rhamnulokinase"/>
</dbReference>
<dbReference type="AlphaFoldDB" id="A0A4R4FA26"/>
<evidence type="ECO:0000313" key="11">
    <source>
        <dbReference type="Proteomes" id="UP000295710"/>
    </source>
</evidence>
<keyword evidence="5" id="KW-0067">ATP-binding</keyword>
<sequence length="470" mass="53338">MPVYYLAVDIGASSGRHILGSIEDGKIVLEEIYRFQNGMIKKDGRLCWDHRKLFEHIKNGIKKCKEIGKIPISMGIDTWGVDYVLLDENDEVLGDMVGYRDSRTDGMDEEVYRIIPEKELYERTGIEKMMFNTIFQLMSEKKHSPGYLDRAKALLFVPDYFHFLLTGVKVNEYTEATTSQLVDAHERNWDYELIEKLGFEKELFQRIAMPGEKLGKLRPHLVEEFGFDMDIVLPCTHDTGSAILAVPANDDDYAFISSGTWSLLGVERDTPDCTELSRANDFTNEGGYDSKICYLRNIMGLWMIQSVRHNLDDRYSFAEICDRAAEADSFPSRVDVTDNCFMAPDNMIEEIKNYCRRTGQQVPETLGETATCVYASLAECYDRTIKGIEASTGRTYSRIHIVGGGGNAEYLNKLTARATGKEVHVGPTEGTAIGNIVAQMISRGAFSDKEEARNMLHRSFDIKVYHYPVR</sequence>
<keyword evidence="2 10" id="KW-0808">Transferase</keyword>
<keyword evidence="6" id="KW-0684">Rhamnose metabolism</keyword>
<comment type="similarity">
    <text evidence="1">Belongs to the FGGY kinase family.</text>
</comment>
<evidence type="ECO:0000256" key="5">
    <source>
        <dbReference type="ARBA" id="ARBA00022840"/>
    </source>
</evidence>